<accession>A0ABW0LKC4</accession>
<gene>
    <name evidence="2" type="ORF">ACFPM4_11385</name>
</gene>
<name>A0ABW0LKC4_9BACI</name>
<evidence type="ECO:0000313" key="2">
    <source>
        <dbReference type="EMBL" id="MFC5465352.1"/>
    </source>
</evidence>
<reference evidence="3" key="1">
    <citation type="journal article" date="2019" name="Int. J. Syst. Evol. Microbiol.">
        <title>The Global Catalogue of Microorganisms (GCM) 10K type strain sequencing project: providing services to taxonomists for standard genome sequencing and annotation.</title>
        <authorList>
            <consortium name="The Broad Institute Genomics Platform"/>
            <consortium name="The Broad Institute Genome Sequencing Center for Infectious Disease"/>
            <person name="Wu L."/>
            <person name="Ma J."/>
        </authorList>
    </citation>
    <scope>NUCLEOTIDE SEQUENCE [LARGE SCALE GENOMIC DNA]</scope>
    <source>
        <strain evidence="3">CGMCC 1.12237</strain>
    </source>
</reference>
<dbReference type="RefSeq" id="WP_382351579.1">
    <property type="nucleotide sequence ID" value="NZ_JBHSMC010000014.1"/>
</dbReference>
<evidence type="ECO:0008006" key="4">
    <source>
        <dbReference type="Google" id="ProtNLM"/>
    </source>
</evidence>
<dbReference type="EMBL" id="JBHSMC010000014">
    <property type="protein sequence ID" value="MFC5465352.1"/>
    <property type="molecule type" value="Genomic_DNA"/>
</dbReference>
<sequence>MERRTFIFLGAIFMIVSGMFYTAERVAAILAGGLADGGSAIHGGGTFGTVDYPGFFDNLFVYLFFIIGLLLVATGYIQKKS</sequence>
<evidence type="ECO:0000256" key="1">
    <source>
        <dbReference type="SAM" id="Phobius"/>
    </source>
</evidence>
<feature type="transmembrane region" description="Helical" evidence="1">
    <location>
        <begin position="59"/>
        <end position="77"/>
    </location>
</feature>
<protein>
    <recommendedName>
        <fullName evidence="4">NADH dehydrogenase subunit 6</fullName>
    </recommendedName>
</protein>
<dbReference type="Proteomes" id="UP001596147">
    <property type="component" value="Unassembled WGS sequence"/>
</dbReference>
<comment type="caution">
    <text evidence="2">The sequence shown here is derived from an EMBL/GenBank/DDBJ whole genome shotgun (WGS) entry which is preliminary data.</text>
</comment>
<organism evidence="2 3">
    <name type="scientific">Lederbergia graminis</name>
    <dbReference type="NCBI Taxonomy" id="735518"/>
    <lineage>
        <taxon>Bacteria</taxon>
        <taxon>Bacillati</taxon>
        <taxon>Bacillota</taxon>
        <taxon>Bacilli</taxon>
        <taxon>Bacillales</taxon>
        <taxon>Bacillaceae</taxon>
        <taxon>Lederbergia</taxon>
    </lineage>
</organism>
<proteinExistence type="predicted"/>
<keyword evidence="1" id="KW-1133">Transmembrane helix</keyword>
<keyword evidence="3" id="KW-1185">Reference proteome</keyword>
<keyword evidence="1" id="KW-0472">Membrane</keyword>
<keyword evidence="1" id="KW-0812">Transmembrane</keyword>
<evidence type="ECO:0000313" key="3">
    <source>
        <dbReference type="Proteomes" id="UP001596147"/>
    </source>
</evidence>